<evidence type="ECO:0000256" key="2">
    <source>
        <dbReference type="ARBA" id="ARBA00023141"/>
    </source>
</evidence>
<evidence type="ECO:0000256" key="4">
    <source>
        <dbReference type="ARBA" id="ARBA00023239"/>
    </source>
</evidence>
<feature type="compositionally biased region" description="Polar residues" evidence="6">
    <location>
        <begin position="257"/>
        <end position="271"/>
    </location>
</feature>
<dbReference type="CDD" id="cd13532">
    <property type="entry name" value="PBP2_PDT_like"/>
    <property type="match status" value="1"/>
</dbReference>
<reference evidence="9" key="2">
    <citation type="submission" date="2013-12" db="EMBL/GenBank/DDBJ databases">
        <title>Evolution of pathogenesis and genome organization in the Tremellales.</title>
        <authorList>
            <person name="Cuomo C."/>
            <person name="Litvintseva A."/>
            <person name="Heitman J."/>
            <person name="Chen Y."/>
            <person name="Sun S."/>
            <person name="Springer D."/>
            <person name="Dromer F."/>
            <person name="Young S."/>
            <person name="Zeng Q."/>
            <person name="Chapman S."/>
            <person name="Gujja S."/>
            <person name="Saif S."/>
            <person name="Birren B."/>
        </authorList>
    </citation>
    <scope>NUCLEOTIDE SEQUENCE [LARGE SCALE GENOMIC DNA]</scope>
    <source>
        <strain evidence="9">BCC8398</strain>
    </source>
</reference>
<dbReference type="PANTHER" id="PTHR21022:SF19">
    <property type="entry name" value="PREPHENATE DEHYDRATASE-RELATED"/>
    <property type="match status" value="1"/>
</dbReference>
<dbReference type="GO" id="GO:0005737">
    <property type="term" value="C:cytoplasm"/>
    <property type="evidence" value="ECO:0007669"/>
    <property type="project" value="TreeGrafter"/>
</dbReference>
<evidence type="ECO:0000256" key="3">
    <source>
        <dbReference type="ARBA" id="ARBA00023222"/>
    </source>
</evidence>
<evidence type="ECO:0000259" key="7">
    <source>
        <dbReference type="PROSITE" id="PS51171"/>
    </source>
</evidence>
<keyword evidence="9" id="KW-1185">Reference proteome</keyword>
<dbReference type="SUPFAM" id="SSF53850">
    <property type="entry name" value="Periplasmic binding protein-like II"/>
    <property type="match status" value="1"/>
</dbReference>
<reference evidence="8 9" key="1">
    <citation type="submission" date="2013-07" db="EMBL/GenBank/DDBJ databases">
        <title>The Genome Sequence of Cryptococcus heveanensis BCC8398.</title>
        <authorList>
            <consortium name="The Broad Institute Genome Sequencing Platform"/>
            <person name="Cuomo C."/>
            <person name="Litvintseva A."/>
            <person name="Chen Y."/>
            <person name="Heitman J."/>
            <person name="Sun S."/>
            <person name="Springer D."/>
            <person name="Dromer F."/>
            <person name="Young S.K."/>
            <person name="Zeng Q."/>
            <person name="Gargeya S."/>
            <person name="Fitzgerald M."/>
            <person name="Abouelleil A."/>
            <person name="Alvarado L."/>
            <person name="Berlin A.M."/>
            <person name="Chapman S.B."/>
            <person name="Dewar J."/>
            <person name="Goldberg J."/>
            <person name="Griggs A."/>
            <person name="Gujja S."/>
            <person name="Hansen M."/>
            <person name="Howarth C."/>
            <person name="Imamovic A."/>
            <person name="Larimer J."/>
            <person name="McCowan C."/>
            <person name="Murphy C."/>
            <person name="Pearson M."/>
            <person name="Priest M."/>
            <person name="Roberts A."/>
            <person name="Saif S."/>
            <person name="Shea T."/>
            <person name="Sykes S."/>
            <person name="Wortman J."/>
            <person name="Nusbaum C."/>
            <person name="Birren B."/>
        </authorList>
    </citation>
    <scope>NUCLEOTIDE SEQUENCE [LARGE SCALE GENOMIC DNA]</scope>
    <source>
        <strain evidence="8 9">BCC8398</strain>
    </source>
</reference>
<gene>
    <name evidence="8" type="ORF">I316_03976</name>
</gene>
<sequence length="380" mass="41106">MAAASASSAAGQSVGEPSSKRQRLAADTDMGGVQAESSTRIYKMAYLGPEGTYGEMAARAFRSRYTAQIELVPCPTIPEIWNAEADYHVMPIENRIHGAVTETVDSLLSVLGPTAGMKGTSEDGKDRQRLMKKKSRRIRADLALPIRHCLVAKRGTRLEDIKWVRSHEQALGQSSVFLNSNLPQAECQKWPSTAGAAVSLMSPSSTDSAAGAGAAICSKGVVRLYPELEILYEGTQSMNDNYTRFLLIESGSHLPWNSSSPNGTSDPSTSLILPEPDSATPNPRPTDFYALSSSTVFADILSTRTMSSVHSRPAPSSSANGISENESDSEKNKFPTWYLVETIPKSTTLDDAGDDDESGGRWIYLGRTDYRVTQDQLDAL</sequence>
<accession>A0A1B9GTV1</accession>
<feature type="region of interest" description="Disordered" evidence="6">
    <location>
        <begin position="308"/>
        <end position="333"/>
    </location>
</feature>
<dbReference type="PANTHER" id="PTHR21022">
    <property type="entry name" value="PREPHENATE DEHYDRATASE P PROTEIN"/>
    <property type="match status" value="1"/>
</dbReference>
<protein>
    <recommendedName>
        <fullName evidence="7">Prephenate dehydratase domain-containing protein</fullName>
    </recommendedName>
</protein>
<evidence type="ECO:0000313" key="9">
    <source>
        <dbReference type="Proteomes" id="UP000092666"/>
    </source>
</evidence>
<dbReference type="AlphaFoldDB" id="A0A1B9GTV1"/>
<feature type="compositionally biased region" description="Low complexity" evidence="6">
    <location>
        <begin position="1"/>
        <end position="10"/>
    </location>
</feature>
<dbReference type="PROSITE" id="PS51171">
    <property type="entry name" value="PREPHENATE_DEHYDR_3"/>
    <property type="match status" value="1"/>
</dbReference>
<dbReference type="InterPro" id="IPR001086">
    <property type="entry name" value="Preph_deHydtase"/>
</dbReference>
<evidence type="ECO:0000256" key="6">
    <source>
        <dbReference type="SAM" id="MobiDB-lite"/>
    </source>
</evidence>
<dbReference type="GO" id="GO:0004664">
    <property type="term" value="F:prephenate dehydratase activity"/>
    <property type="evidence" value="ECO:0007669"/>
    <property type="project" value="InterPro"/>
</dbReference>
<feature type="compositionally biased region" description="Low complexity" evidence="6">
    <location>
        <begin position="308"/>
        <end position="319"/>
    </location>
</feature>
<evidence type="ECO:0000256" key="5">
    <source>
        <dbReference type="ARBA" id="ARBA00029440"/>
    </source>
</evidence>
<dbReference type="EMBL" id="KV700125">
    <property type="protein sequence ID" value="OCF34461.1"/>
    <property type="molecule type" value="Genomic_DNA"/>
</dbReference>
<organism evidence="8 9">
    <name type="scientific">Kwoniella heveanensis BCC8398</name>
    <dbReference type="NCBI Taxonomy" id="1296120"/>
    <lineage>
        <taxon>Eukaryota</taxon>
        <taxon>Fungi</taxon>
        <taxon>Dikarya</taxon>
        <taxon>Basidiomycota</taxon>
        <taxon>Agaricomycotina</taxon>
        <taxon>Tremellomycetes</taxon>
        <taxon>Tremellales</taxon>
        <taxon>Cryptococcaceae</taxon>
        <taxon>Kwoniella</taxon>
    </lineage>
</organism>
<keyword evidence="1" id="KW-0028">Amino-acid biosynthesis</keyword>
<evidence type="ECO:0000313" key="8">
    <source>
        <dbReference type="EMBL" id="OCF34461.1"/>
    </source>
</evidence>
<evidence type="ECO:0000256" key="1">
    <source>
        <dbReference type="ARBA" id="ARBA00022605"/>
    </source>
</evidence>
<comment type="pathway">
    <text evidence="5">Amino-acid biosynthesis.</text>
</comment>
<name>A0A1B9GTV1_9TREE</name>
<feature type="region of interest" description="Disordered" evidence="6">
    <location>
        <begin position="257"/>
        <end position="286"/>
    </location>
</feature>
<dbReference type="GO" id="GO:0009094">
    <property type="term" value="P:L-phenylalanine biosynthetic process"/>
    <property type="evidence" value="ECO:0007669"/>
    <property type="project" value="UniProtKB-KW"/>
</dbReference>
<dbReference type="Proteomes" id="UP000092666">
    <property type="component" value="Unassembled WGS sequence"/>
</dbReference>
<feature type="region of interest" description="Disordered" evidence="6">
    <location>
        <begin position="1"/>
        <end position="32"/>
    </location>
</feature>
<dbReference type="STRING" id="1296120.A0A1B9GTV1"/>
<dbReference type="Gene3D" id="3.40.190.10">
    <property type="entry name" value="Periplasmic binding protein-like II"/>
    <property type="match status" value="2"/>
</dbReference>
<keyword evidence="4" id="KW-0456">Lyase</keyword>
<feature type="domain" description="Prephenate dehydratase" evidence="7">
    <location>
        <begin position="43"/>
        <end position="250"/>
    </location>
</feature>
<dbReference type="Pfam" id="PF00800">
    <property type="entry name" value="PDT"/>
    <property type="match status" value="1"/>
</dbReference>
<keyword evidence="2" id="KW-0057">Aromatic amino acid biosynthesis</keyword>
<dbReference type="OrthoDB" id="983542at2759"/>
<keyword evidence="3" id="KW-0584">Phenylalanine biosynthesis</keyword>
<proteinExistence type="predicted"/>